<gene>
    <name evidence="1" type="ORF">BFP71_18690</name>
</gene>
<keyword evidence="2" id="KW-1185">Reference proteome</keyword>
<name>A0A1E5T292_9BACT</name>
<dbReference type="Gene3D" id="1.25.40.70">
    <property type="entry name" value="Phosphatidylinositol 3-kinase, accessory domain (PIK)"/>
    <property type="match status" value="1"/>
</dbReference>
<accession>A0A1E5T292</accession>
<dbReference type="Proteomes" id="UP000095552">
    <property type="component" value="Unassembled WGS sequence"/>
</dbReference>
<comment type="caution">
    <text evidence="1">The sequence shown here is derived from an EMBL/GenBank/DDBJ whole genome shotgun (WGS) entry which is preliminary data.</text>
</comment>
<evidence type="ECO:0000313" key="2">
    <source>
        <dbReference type="Proteomes" id="UP000095552"/>
    </source>
</evidence>
<proteinExistence type="predicted"/>
<dbReference type="AlphaFoldDB" id="A0A1E5T292"/>
<reference evidence="1 2" key="1">
    <citation type="submission" date="2016-08" db="EMBL/GenBank/DDBJ databases">
        <title>Draft genome of Fabibacter sp. strain SK-8.</title>
        <authorList>
            <person name="Wong S.-K."/>
            <person name="Hamasaki K."/>
            <person name="Yoshizawa S."/>
        </authorList>
    </citation>
    <scope>NUCLEOTIDE SEQUENCE [LARGE SCALE GENOMIC DNA]</scope>
    <source>
        <strain evidence="1 2">SK-8</strain>
    </source>
</reference>
<protein>
    <submittedName>
        <fullName evidence="1">Uncharacterized protein</fullName>
    </submittedName>
</protein>
<dbReference type="RefSeq" id="WP_069836921.1">
    <property type="nucleotide sequence ID" value="NZ_MDGQ01000005.1"/>
</dbReference>
<dbReference type="EMBL" id="MDGQ01000005">
    <property type="protein sequence ID" value="OEK05417.1"/>
    <property type="molecule type" value="Genomic_DNA"/>
</dbReference>
<dbReference type="InterPro" id="IPR016024">
    <property type="entry name" value="ARM-type_fold"/>
</dbReference>
<dbReference type="STRING" id="1563681.BFP71_18690"/>
<sequence>MGLGKLNRRKLSDELGEFIRVSIEHHKTNLEGDYVKGNKFMKIKLQIVQGLIDTNKLSTLKPLLSHKAPPVRYSAATYFLMVDEKPALTILEKLVKENHKSISFSAKIVVDQWLSGKLTFNHLRK</sequence>
<evidence type="ECO:0000313" key="1">
    <source>
        <dbReference type="EMBL" id="OEK05417.1"/>
    </source>
</evidence>
<organism evidence="1 2">
    <name type="scientific">Roseivirga misakiensis</name>
    <dbReference type="NCBI Taxonomy" id="1563681"/>
    <lineage>
        <taxon>Bacteria</taxon>
        <taxon>Pseudomonadati</taxon>
        <taxon>Bacteroidota</taxon>
        <taxon>Cytophagia</taxon>
        <taxon>Cytophagales</taxon>
        <taxon>Roseivirgaceae</taxon>
        <taxon>Roseivirga</taxon>
    </lineage>
</organism>
<dbReference type="InterPro" id="IPR042236">
    <property type="entry name" value="PI3K_accessory_sf"/>
</dbReference>
<dbReference type="SUPFAM" id="SSF48371">
    <property type="entry name" value="ARM repeat"/>
    <property type="match status" value="1"/>
</dbReference>